<dbReference type="SUPFAM" id="SSF48613">
    <property type="entry name" value="Heme oxygenase-like"/>
    <property type="match status" value="1"/>
</dbReference>
<organism evidence="1 2">
    <name type="scientific">Roseibium marinum</name>
    <dbReference type="NCBI Taxonomy" id="281252"/>
    <lineage>
        <taxon>Bacteria</taxon>
        <taxon>Pseudomonadati</taxon>
        <taxon>Pseudomonadota</taxon>
        <taxon>Alphaproteobacteria</taxon>
        <taxon>Hyphomicrobiales</taxon>
        <taxon>Stappiaceae</taxon>
        <taxon>Roseibium</taxon>
    </lineage>
</organism>
<keyword evidence="2" id="KW-1185">Reference proteome</keyword>
<dbReference type="Proteomes" id="UP000236959">
    <property type="component" value="Unassembled WGS sequence"/>
</dbReference>
<accession>A0A2S3UTD8</accession>
<dbReference type="EMBL" id="PPCN01000005">
    <property type="protein sequence ID" value="POF30981.1"/>
    <property type="molecule type" value="Genomic_DNA"/>
</dbReference>
<reference evidence="1 2" key="1">
    <citation type="submission" date="2018-01" db="EMBL/GenBank/DDBJ databases">
        <title>Genomic Encyclopedia of Archaeal and Bacterial Type Strains, Phase II (KMG-II): from individual species to whole genera.</title>
        <authorList>
            <person name="Goeker M."/>
        </authorList>
    </citation>
    <scope>NUCLEOTIDE SEQUENCE [LARGE SCALE GENOMIC DNA]</scope>
    <source>
        <strain evidence="1 2">DSM 17023</strain>
    </source>
</reference>
<proteinExistence type="predicted"/>
<evidence type="ECO:0000313" key="1">
    <source>
        <dbReference type="EMBL" id="POF30981.1"/>
    </source>
</evidence>
<dbReference type="Gene3D" id="1.20.910.10">
    <property type="entry name" value="Heme oxygenase-like"/>
    <property type="match status" value="1"/>
</dbReference>
<name>A0A2S3UTD8_9HYPH</name>
<evidence type="ECO:0000313" key="2">
    <source>
        <dbReference type="Proteomes" id="UP000236959"/>
    </source>
</evidence>
<gene>
    <name evidence="1" type="ORF">CLV41_105159</name>
</gene>
<protein>
    <recommendedName>
        <fullName evidence="3">Heme oxygenase</fullName>
    </recommendedName>
</protein>
<comment type="caution">
    <text evidence="1">The sequence shown here is derived from an EMBL/GenBank/DDBJ whole genome shotgun (WGS) entry which is preliminary data.</text>
</comment>
<dbReference type="AlphaFoldDB" id="A0A2S3UTD8"/>
<evidence type="ECO:0008006" key="3">
    <source>
        <dbReference type="Google" id="ProtNLM"/>
    </source>
</evidence>
<sequence>MTSAAAGREVAFRRCLYLGTRSEHDATEATFAPFTDDPVSRLTWFLGAQRSGLAAIFASRARDSCVLSGAVVTDLIRRLDLDLLSSGKTAAEVAPAGPLEPLAVDYLVLGSRLGTEVLRLRLFSGYPSDKIPAYFRAPALPQLWSAHCTALDAIPPGSARADQILEDVKTGFALFGQAATAQKT</sequence>
<dbReference type="InterPro" id="IPR016084">
    <property type="entry name" value="Haem_Oase-like_multi-hlx"/>
</dbReference>